<dbReference type="GO" id="GO:0030572">
    <property type="term" value="F:phosphatidyltransferase activity"/>
    <property type="evidence" value="ECO:0007669"/>
    <property type="project" value="UniProtKB-ARBA"/>
</dbReference>
<sequence length="649" mass="72850">MRHVLMFVILAASLATGGCTVSRARIQRADAVVSLTVDRQSTCDSADHCAIPSPLMEAASEADAASTAKAPVHVATLLEDGESALAARINLIRAATRSIGVQTYIWEQDDSGKLVLDELIHAARRGVRVRILADQLFSFRDPGLLAGLARASDHLEIRLYNPTFHSARTPPLEFAAGIVCCFFKFNQRMHNKLLVVDDLIGITGGRNYEDRYFDWDDAFDYVDRDVMVGGPVARTMGKSFEQFWVHKRAVPLTHLRDVNRELVNDTDDTKRWKEPAYEHPERVAQLLANAEDAGWLGSHIQATSLRLNRVEYFSDLPGKTDEPKRREARTLTRHIMGMVRNAKSEIVLQTPYLVMSRPAKKIFERLRKQPDPPRIIVSTNSLASTDAFAVYALSYKHRKRYLTDYGFEIYEMKPHPTDVDRDALEGRYHALYTPPVDTTDEDDTATLTGSRGRRQSRAEAERAAGPPSESSGYLSAAIRSRRGPRHRPAPLLTSGIRFGLHAKSIVVDDTFAMVGTHNFDPRSDHYNTEAGVIVYDKRFADRLRGSILQDTLPGNAWVIGPRQKSIPVLSSVNEFIGDVSERLPFFDLWPFRYATSYELKPGCIPMRWSDPRFFECYQAVGDFPEVDVSLKLIYTRMITAFGSSAAGIL</sequence>
<dbReference type="Pfam" id="PF13091">
    <property type="entry name" value="PLDc_2"/>
    <property type="match status" value="2"/>
</dbReference>
<dbReference type="InterPro" id="IPR025202">
    <property type="entry name" value="PLD-like_dom"/>
</dbReference>
<accession>A0A7X5U6G8</accession>
<proteinExistence type="predicted"/>
<dbReference type="PANTHER" id="PTHR21248">
    <property type="entry name" value="CARDIOLIPIN SYNTHASE"/>
    <property type="match status" value="1"/>
</dbReference>
<dbReference type="SUPFAM" id="SSF56024">
    <property type="entry name" value="Phospholipase D/nuclease"/>
    <property type="match status" value="2"/>
</dbReference>
<dbReference type="SMART" id="SM00155">
    <property type="entry name" value="PLDc"/>
    <property type="match status" value="2"/>
</dbReference>
<name>A0A7X5U6G8_9GAMM</name>
<organism evidence="4 5">
    <name type="scientific">Luteibacter anthropi</name>
    <dbReference type="NCBI Taxonomy" id="564369"/>
    <lineage>
        <taxon>Bacteria</taxon>
        <taxon>Pseudomonadati</taxon>
        <taxon>Pseudomonadota</taxon>
        <taxon>Gammaproteobacteria</taxon>
        <taxon>Lysobacterales</taxon>
        <taxon>Rhodanobacteraceae</taxon>
        <taxon>Luteibacter</taxon>
    </lineage>
</organism>
<dbReference type="RefSeq" id="WP_166945400.1">
    <property type="nucleotide sequence ID" value="NZ_JAARLZ010000001.1"/>
</dbReference>
<dbReference type="EMBL" id="JAARLZ010000001">
    <property type="protein sequence ID" value="NII04783.1"/>
    <property type="molecule type" value="Genomic_DNA"/>
</dbReference>
<comment type="caution">
    <text evidence="4">The sequence shown here is derived from an EMBL/GenBank/DDBJ whole genome shotgun (WGS) entry which is preliminary data.</text>
</comment>
<evidence type="ECO:0000313" key="4">
    <source>
        <dbReference type="EMBL" id="NII04783.1"/>
    </source>
</evidence>
<evidence type="ECO:0000313" key="5">
    <source>
        <dbReference type="Proteomes" id="UP000490980"/>
    </source>
</evidence>
<dbReference type="AlphaFoldDB" id="A0A7X5U6G8"/>
<dbReference type="PROSITE" id="PS51257">
    <property type="entry name" value="PROKAR_LIPOPROTEIN"/>
    <property type="match status" value="1"/>
</dbReference>
<feature type="domain" description="PLD phosphodiesterase" evidence="3">
    <location>
        <begin position="496"/>
        <end position="523"/>
    </location>
</feature>
<dbReference type="PROSITE" id="PS50035">
    <property type="entry name" value="PLD"/>
    <property type="match status" value="2"/>
</dbReference>
<evidence type="ECO:0000256" key="2">
    <source>
        <dbReference type="SAM" id="SignalP"/>
    </source>
</evidence>
<protein>
    <submittedName>
        <fullName evidence="4">Phospholipase D family protein</fullName>
    </submittedName>
</protein>
<feature type="domain" description="PLD phosphodiesterase" evidence="3">
    <location>
        <begin position="185"/>
        <end position="212"/>
    </location>
</feature>
<feature type="chain" id="PRO_5031446335" evidence="2">
    <location>
        <begin position="18"/>
        <end position="649"/>
    </location>
</feature>
<dbReference type="Gene3D" id="3.30.870.10">
    <property type="entry name" value="Endonuclease Chain A"/>
    <property type="match status" value="3"/>
</dbReference>
<keyword evidence="5" id="KW-1185">Reference proteome</keyword>
<keyword evidence="2" id="KW-0732">Signal</keyword>
<evidence type="ECO:0000259" key="3">
    <source>
        <dbReference type="PROSITE" id="PS50035"/>
    </source>
</evidence>
<dbReference type="GO" id="GO:0032049">
    <property type="term" value="P:cardiolipin biosynthetic process"/>
    <property type="evidence" value="ECO:0007669"/>
    <property type="project" value="UniProtKB-ARBA"/>
</dbReference>
<dbReference type="InterPro" id="IPR001736">
    <property type="entry name" value="PLipase_D/transphosphatidylase"/>
</dbReference>
<dbReference type="PANTHER" id="PTHR21248:SF12">
    <property type="entry name" value="CARDIOLIPIN SYNTHASE C"/>
    <property type="match status" value="1"/>
</dbReference>
<dbReference type="Proteomes" id="UP000490980">
    <property type="component" value="Unassembled WGS sequence"/>
</dbReference>
<reference evidence="4 5" key="1">
    <citation type="submission" date="2020-03" db="EMBL/GenBank/DDBJ databases">
        <authorList>
            <person name="Lai Q."/>
        </authorList>
    </citation>
    <scope>NUCLEOTIDE SEQUENCE [LARGE SCALE GENOMIC DNA]</scope>
    <source>
        <strain evidence="4 5">CCUG 25036</strain>
    </source>
</reference>
<dbReference type="CDD" id="cd09111">
    <property type="entry name" value="PLDc_ymdC_like_1"/>
    <property type="match status" value="1"/>
</dbReference>
<feature type="region of interest" description="Disordered" evidence="1">
    <location>
        <begin position="431"/>
        <end position="474"/>
    </location>
</feature>
<evidence type="ECO:0000256" key="1">
    <source>
        <dbReference type="SAM" id="MobiDB-lite"/>
    </source>
</evidence>
<feature type="signal peptide" evidence="2">
    <location>
        <begin position="1"/>
        <end position="17"/>
    </location>
</feature>
<gene>
    <name evidence="4" type="ORF">HBF25_00125</name>
</gene>